<dbReference type="GO" id="GO:0008270">
    <property type="term" value="F:zinc ion binding"/>
    <property type="evidence" value="ECO:0007669"/>
    <property type="project" value="UniProtKB-KW"/>
</dbReference>
<dbReference type="PROSITE" id="PS50157">
    <property type="entry name" value="ZINC_FINGER_C2H2_2"/>
    <property type="match status" value="2"/>
</dbReference>
<reference evidence="15" key="1">
    <citation type="journal article" date="2013" name="Nat. Genet.">
        <title>The wheat powdery mildew genome shows the unique evolution of an obligate biotroph.</title>
        <authorList>
            <person name="Wicker T."/>
            <person name="Oberhaensli S."/>
            <person name="Parlange F."/>
            <person name="Buchmann J.P."/>
            <person name="Shatalina M."/>
            <person name="Roffler S."/>
            <person name="Ben-David R."/>
            <person name="Dolezel J."/>
            <person name="Simkova H."/>
            <person name="Schulze-Lefert P."/>
            <person name="Spanu P.D."/>
            <person name="Bruggmann R."/>
            <person name="Amselem J."/>
            <person name="Quesneville H."/>
            <person name="Ver Loren van Themaat E."/>
            <person name="Paape T."/>
            <person name="Shimizu K.K."/>
            <person name="Keller B."/>
        </authorList>
    </citation>
    <scope>NUCLEOTIDE SEQUENCE [LARGE SCALE GENOMIC DNA]</scope>
    <source>
        <strain evidence="15">96224</strain>
    </source>
</reference>
<sequence length="636" mass="70292">MHSGFAVVAIMETSNACVAELRMSVEISDEGNTVVDDGRLLQLQMNYYNMEHTYQPSPVGQPSPFFYYNPEPKSDNRLHGHFSPNPGMNQIQIFPQHLQSSVPPTPVFSRPTSSESPMSVPSNIFSQNYAPNVGQMSSQPHYHKQSNFVLMDQSTRFMVDSGIQEPDIFYYPSTPPLSAPNSAISSPASLESSATPINTLYFGLDGMKDELGVDRMPGNDWLGASSPLTPVFLHPTSLMSMETGCKIIHPPSSMLSPSPSPFPTHPIGSEPDLDFCDPRNLTVISGSYATDPDQKPIHVQESSPLPPPCNNVDVDSNSSGVQDKMSPSESKMTCFQPRQCIPMYDQFPEVNGEDVYLGDLSRFPHEVYNYGTKRQRTGHVQEGSAIQGDSFDSIITLGSGHEPETVTICDHSFSSSPHSVLECETKKEKRTRKQPKSRTEKGITDKTSDNARKATSIPGNNGTEPATINDGHSGQTAIQSSSERCQINAFNSDMNIERPLVTRRGRKQSLTEDLSKTFVCELCNRRFRRQEHLKRHYRSLHTQDKPFECHECGKRFSRSDNLSQHARTHGSGAIVMGLLEDGEMIGDDGDGDQLQSLGSVLFRVAAATSGSDTDRSIQDSSVCTDTQARKKRKRVE</sequence>
<evidence type="ECO:0000256" key="9">
    <source>
        <dbReference type="ARBA" id="ARBA00023242"/>
    </source>
</evidence>
<keyword evidence="7" id="KW-0238">DNA-binding</keyword>
<dbReference type="GO" id="GO:0005634">
    <property type="term" value="C:nucleus"/>
    <property type="evidence" value="ECO:0007669"/>
    <property type="project" value="UniProtKB-SubCell"/>
</dbReference>
<dbReference type="FunFam" id="3.30.160.60:FF:000275">
    <property type="entry name" value="zinc finger protein 90 homolog"/>
    <property type="match status" value="1"/>
</dbReference>
<dbReference type="Gene3D" id="3.30.160.60">
    <property type="entry name" value="Classic Zinc Finger"/>
    <property type="match status" value="2"/>
</dbReference>
<comment type="subcellular location">
    <subcellularLocation>
        <location evidence="1">Nucleus</location>
    </subcellularLocation>
</comment>
<dbReference type="FunFam" id="3.30.160.60:FF:000141">
    <property type="entry name" value="C2H2 zinc finger protein"/>
    <property type="match status" value="1"/>
</dbReference>
<evidence type="ECO:0000313" key="13">
    <source>
        <dbReference type="EMBL" id="EPQ66049.1"/>
    </source>
</evidence>
<dbReference type="InterPro" id="IPR050331">
    <property type="entry name" value="Zinc_finger"/>
</dbReference>
<dbReference type="GO" id="GO:0003677">
    <property type="term" value="F:DNA binding"/>
    <property type="evidence" value="ECO:0007669"/>
    <property type="project" value="UniProtKB-KW"/>
</dbReference>
<keyword evidence="8" id="KW-0804">Transcription</keyword>
<name>A0A061HPU4_BLUGR</name>
<evidence type="ECO:0000313" key="15">
    <source>
        <dbReference type="Proteomes" id="UP000053110"/>
    </source>
</evidence>
<feature type="compositionally biased region" description="Basic and acidic residues" evidence="11">
    <location>
        <begin position="437"/>
        <end position="452"/>
    </location>
</feature>
<dbReference type="HOGENOM" id="CLU_030977_1_0_1"/>
<keyword evidence="3" id="KW-0677">Repeat</keyword>
<feature type="region of interest" description="Disordered" evidence="11">
    <location>
        <begin position="608"/>
        <end position="636"/>
    </location>
</feature>
<dbReference type="InterPro" id="IPR013087">
    <property type="entry name" value="Znf_C2H2_type"/>
</dbReference>
<gene>
    <name evidence="13" type="ORF">BGT96224_A20754</name>
    <name evidence="14" type="ORF">BGT96224V2_LOCUS2164</name>
</gene>
<accession>A0A061HPU4</accession>
<keyword evidence="9" id="KW-0539">Nucleus</keyword>
<reference evidence="13" key="2">
    <citation type="submission" date="2013-01" db="EMBL/GenBank/DDBJ databases">
        <title>The wheat powdery mildew genome reveals unique evolution of an obligate biotroph.</title>
        <authorList>
            <person name="Oberhaensli S."/>
            <person name="Wicker T."/>
            <person name="Keller B."/>
        </authorList>
    </citation>
    <scope>NUCLEOTIDE SEQUENCE</scope>
    <source>
        <strain evidence="13">96224</strain>
    </source>
</reference>
<evidence type="ECO:0000256" key="11">
    <source>
        <dbReference type="SAM" id="MobiDB-lite"/>
    </source>
</evidence>
<dbReference type="SMART" id="SM00355">
    <property type="entry name" value="ZnF_C2H2"/>
    <property type="match status" value="2"/>
</dbReference>
<evidence type="ECO:0000313" key="14">
    <source>
        <dbReference type="EMBL" id="SUZ08975.1"/>
    </source>
</evidence>
<feature type="non-terminal residue" evidence="14">
    <location>
        <position position="636"/>
    </location>
</feature>
<proteinExistence type="predicted"/>
<feature type="domain" description="C2H2-type" evidence="12">
    <location>
        <begin position="547"/>
        <end position="569"/>
    </location>
</feature>
<dbReference type="OrthoDB" id="654211at2759"/>
<dbReference type="Pfam" id="PF00096">
    <property type="entry name" value="zf-C2H2"/>
    <property type="match status" value="2"/>
</dbReference>
<evidence type="ECO:0000256" key="6">
    <source>
        <dbReference type="ARBA" id="ARBA00023015"/>
    </source>
</evidence>
<feature type="domain" description="C2H2-type" evidence="12">
    <location>
        <begin position="518"/>
        <end position="546"/>
    </location>
</feature>
<organism evidence="14">
    <name type="scientific">Blumeria graminis f. sp. tritici 96224</name>
    <dbReference type="NCBI Taxonomy" id="1268274"/>
    <lineage>
        <taxon>Eukaryota</taxon>
        <taxon>Fungi</taxon>
        <taxon>Dikarya</taxon>
        <taxon>Ascomycota</taxon>
        <taxon>Pezizomycotina</taxon>
        <taxon>Leotiomycetes</taxon>
        <taxon>Erysiphales</taxon>
        <taxon>Erysiphaceae</taxon>
        <taxon>Blumeria</taxon>
    </lineage>
</organism>
<dbReference type="GO" id="GO:0010468">
    <property type="term" value="P:regulation of gene expression"/>
    <property type="evidence" value="ECO:0007669"/>
    <property type="project" value="TreeGrafter"/>
</dbReference>
<evidence type="ECO:0000256" key="1">
    <source>
        <dbReference type="ARBA" id="ARBA00004123"/>
    </source>
</evidence>
<dbReference type="PANTHER" id="PTHR16515:SF35">
    <property type="entry name" value="FEZ FAMILY ZINC FINGER PROTEIN 2"/>
    <property type="match status" value="1"/>
</dbReference>
<dbReference type="PROSITE" id="PS00028">
    <property type="entry name" value="ZINC_FINGER_C2H2_1"/>
    <property type="match status" value="2"/>
</dbReference>
<evidence type="ECO:0000256" key="4">
    <source>
        <dbReference type="ARBA" id="ARBA00022771"/>
    </source>
</evidence>
<evidence type="ECO:0000256" key="3">
    <source>
        <dbReference type="ARBA" id="ARBA00022737"/>
    </source>
</evidence>
<dbReference type="PANTHER" id="PTHR16515">
    <property type="entry name" value="PR DOMAIN ZINC FINGER PROTEIN"/>
    <property type="match status" value="1"/>
</dbReference>
<evidence type="ECO:0000256" key="2">
    <source>
        <dbReference type="ARBA" id="ARBA00022723"/>
    </source>
</evidence>
<dbReference type="SUPFAM" id="SSF57667">
    <property type="entry name" value="beta-beta-alpha zinc fingers"/>
    <property type="match status" value="1"/>
</dbReference>
<evidence type="ECO:0000259" key="12">
    <source>
        <dbReference type="PROSITE" id="PS50157"/>
    </source>
</evidence>
<keyword evidence="6" id="KW-0805">Transcription regulation</keyword>
<evidence type="ECO:0000256" key="7">
    <source>
        <dbReference type="ARBA" id="ARBA00023125"/>
    </source>
</evidence>
<dbReference type="Proteomes" id="UP000053110">
    <property type="component" value="Unassembled WGS sequence"/>
</dbReference>
<feature type="region of interest" description="Disordered" evidence="11">
    <location>
        <begin position="415"/>
        <end position="481"/>
    </location>
</feature>
<reference evidence="14" key="3">
    <citation type="submission" date="2018-07" db="EMBL/GenBank/DDBJ databases">
        <authorList>
            <person name="Quirk P.G."/>
            <person name="Krulwich T.A."/>
        </authorList>
    </citation>
    <scope>NUCLEOTIDE SEQUENCE</scope>
    <source>
        <strain evidence="14">96224</strain>
    </source>
</reference>
<dbReference type="InterPro" id="IPR036236">
    <property type="entry name" value="Znf_C2H2_sf"/>
</dbReference>
<dbReference type="AlphaFoldDB" id="A0A061HPU4"/>
<keyword evidence="4 10" id="KW-0863">Zinc-finger</keyword>
<feature type="compositionally biased region" description="Polar residues" evidence="11">
    <location>
        <begin position="457"/>
        <end position="481"/>
    </location>
</feature>
<evidence type="ECO:0000256" key="8">
    <source>
        <dbReference type="ARBA" id="ARBA00023163"/>
    </source>
</evidence>
<keyword evidence="5" id="KW-0862">Zinc</keyword>
<evidence type="ECO:0000256" key="10">
    <source>
        <dbReference type="PROSITE-ProRule" id="PRU00042"/>
    </source>
</evidence>
<feature type="compositionally biased region" description="Polar residues" evidence="11">
    <location>
        <begin position="313"/>
        <end position="329"/>
    </location>
</feature>
<feature type="region of interest" description="Disordered" evidence="11">
    <location>
        <begin position="290"/>
        <end position="329"/>
    </location>
</feature>
<keyword evidence="2" id="KW-0479">Metal-binding</keyword>
<protein>
    <submittedName>
        <fullName evidence="14">BgtA-20754</fullName>
    </submittedName>
</protein>
<dbReference type="EMBL" id="KE375009">
    <property type="protein sequence ID" value="EPQ66049.1"/>
    <property type="molecule type" value="Genomic_DNA"/>
</dbReference>
<dbReference type="EMBL" id="UIGY01000036">
    <property type="protein sequence ID" value="SUZ08975.1"/>
    <property type="molecule type" value="Genomic_DNA"/>
</dbReference>
<evidence type="ECO:0000256" key="5">
    <source>
        <dbReference type="ARBA" id="ARBA00022833"/>
    </source>
</evidence>